<proteinExistence type="predicted"/>
<accession>A0ABM9SWG2</accession>
<comment type="caution">
    <text evidence="1">The sequence shown here is derived from an EMBL/GenBank/DDBJ whole genome shotgun (WGS) entry which is preliminary data.</text>
</comment>
<name>A0ABM9SWG2_YERAL</name>
<reference evidence="1 2" key="1">
    <citation type="submission" date="2015-03" db="EMBL/GenBank/DDBJ databases">
        <authorList>
            <consortium name="Pathogen Informatics"/>
            <person name="Murphy D."/>
        </authorList>
    </citation>
    <scope>NUCLEOTIDE SEQUENCE [LARGE SCALE GENOMIC DNA]</scope>
    <source>
        <strain evidence="1 2">IP08791</strain>
    </source>
</reference>
<dbReference type="Pfam" id="PF07377">
    <property type="entry name" value="DUF1493"/>
    <property type="match status" value="1"/>
</dbReference>
<evidence type="ECO:0000313" key="1">
    <source>
        <dbReference type="EMBL" id="CNL14173.1"/>
    </source>
</evidence>
<keyword evidence="2" id="KW-1185">Reference proteome</keyword>
<dbReference type="RefSeq" id="WP_049603921.1">
    <property type="nucleotide sequence ID" value="NZ_CABHPY010000154.1"/>
</dbReference>
<dbReference type="EMBL" id="CQEH01000009">
    <property type="protein sequence ID" value="CNL14173.1"/>
    <property type="molecule type" value="Genomic_DNA"/>
</dbReference>
<gene>
    <name evidence="1" type="ORF">ERS137966_02373</name>
</gene>
<sequence length="112" mass="13132">MVTDAEVLAFFSNELSVPLTWKFKKIPLDLDTPLQDYAGNDELIYAIEDYSKVFSVDMSHIDFSRYFPLEVVPFIKRVIMSRKQKLSLMSTRRPLTVRMFIESAKAGRWLYD</sequence>
<protein>
    <submittedName>
        <fullName evidence="1">Phage-associated acyl carrier protein</fullName>
    </submittedName>
</protein>
<evidence type="ECO:0000313" key="2">
    <source>
        <dbReference type="Proteomes" id="UP000038647"/>
    </source>
</evidence>
<dbReference type="InterPro" id="IPR010862">
    <property type="entry name" value="DUF1493"/>
</dbReference>
<organism evidence="1 2">
    <name type="scientific">Yersinia aldovae</name>
    <dbReference type="NCBI Taxonomy" id="29483"/>
    <lineage>
        <taxon>Bacteria</taxon>
        <taxon>Pseudomonadati</taxon>
        <taxon>Pseudomonadota</taxon>
        <taxon>Gammaproteobacteria</taxon>
        <taxon>Enterobacterales</taxon>
        <taxon>Yersiniaceae</taxon>
        <taxon>Yersinia</taxon>
    </lineage>
</organism>
<dbReference type="Proteomes" id="UP000038647">
    <property type="component" value="Unassembled WGS sequence"/>
</dbReference>